<evidence type="ECO:0000313" key="3">
    <source>
        <dbReference type="EMBL" id="KAF7350919.1"/>
    </source>
</evidence>
<protein>
    <recommendedName>
        <fullName evidence="2">DUF7330 domain-containing protein</fullName>
    </recommendedName>
</protein>
<dbReference type="Pfam" id="PF24016">
    <property type="entry name" value="DUF7330"/>
    <property type="match status" value="1"/>
</dbReference>
<dbReference type="Proteomes" id="UP000623467">
    <property type="component" value="Unassembled WGS sequence"/>
</dbReference>
<dbReference type="EMBL" id="JACAZH010000014">
    <property type="protein sequence ID" value="KAF7350919.1"/>
    <property type="molecule type" value="Genomic_DNA"/>
</dbReference>
<comment type="caution">
    <text evidence="3">The sequence shown here is derived from an EMBL/GenBank/DDBJ whole genome shotgun (WGS) entry which is preliminary data.</text>
</comment>
<accession>A0A8H7CUH1</accession>
<sequence>MIIPDTPKSPVEDSTPLLGEAVDNGPNAPPAYTPLPRAAPMPIWDTQIPYGVYQSVHTQQDRQRTRKSAGLRFCMAFLVAFGVWLLVLALFGSLTAQSRLHLIQSPWEDYDYPIPSGVEPSSCAATWPEVKNPDFSDFPYSGSVSFDFDLPSKALLLLSQGGLSNGHLTITSSPDVANVQVVVTVSYHKAAVCDAAKVCFIERLEGENGVGIFTPQPWPGRTYTDRLFFDVKLVLPRSDSILHVNALSTEVQNFSHDVDTIDAYFNDLSLKASNGKIQVKSLTAAQVVLITSNAAITVESLIAAQAVLNTSNAPVGIGSLVAPIASVVSSNGRIVGAFAVADSLELKTINAAIDAVVSITGDSSLQKKNISLSTINSPLSYSIDLGPTKAEAGSFRVMADTSNGRMTGQIVSAPLNSNLTIRARTTNHEASLTLPSTYEGNFAISTSNAAARIARANPQEKDPACGSDAKCKGRSRTVNTTFVTKFDVQRVLHWDPRNVEHGKVVLSSTNGAATLYI</sequence>
<dbReference type="OrthoDB" id="5570013at2759"/>
<dbReference type="AlphaFoldDB" id="A0A8H7CUH1"/>
<keyword evidence="1" id="KW-0472">Membrane</keyword>
<feature type="transmembrane region" description="Helical" evidence="1">
    <location>
        <begin position="69"/>
        <end position="91"/>
    </location>
</feature>
<keyword evidence="4" id="KW-1185">Reference proteome</keyword>
<keyword evidence="1" id="KW-0812">Transmembrane</keyword>
<feature type="domain" description="DUF7330" evidence="2">
    <location>
        <begin position="326"/>
        <end position="454"/>
    </location>
</feature>
<organism evidence="3 4">
    <name type="scientific">Mycena sanguinolenta</name>
    <dbReference type="NCBI Taxonomy" id="230812"/>
    <lineage>
        <taxon>Eukaryota</taxon>
        <taxon>Fungi</taxon>
        <taxon>Dikarya</taxon>
        <taxon>Basidiomycota</taxon>
        <taxon>Agaricomycotina</taxon>
        <taxon>Agaricomycetes</taxon>
        <taxon>Agaricomycetidae</taxon>
        <taxon>Agaricales</taxon>
        <taxon>Marasmiineae</taxon>
        <taxon>Mycenaceae</taxon>
        <taxon>Mycena</taxon>
    </lineage>
</organism>
<keyword evidence="1" id="KW-1133">Transmembrane helix</keyword>
<proteinExistence type="predicted"/>
<gene>
    <name evidence="3" type="ORF">MSAN_01654000</name>
</gene>
<evidence type="ECO:0000259" key="2">
    <source>
        <dbReference type="Pfam" id="PF24016"/>
    </source>
</evidence>
<evidence type="ECO:0000256" key="1">
    <source>
        <dbReference type="SAM" id="Phobius"/>
    </source>
</evidence>
<name>A0A8H7CUH1_9AGAR</name>
<dbReference type="InterPro" id="IPR055754">
    <property type="entry name" value="DUF7330"/>
</dbReference>
<reference evidence="3" key="1">
    <citation type="submission" date="2020-05" db="EMBL/GenBank/DDBJ databases">
        <title>Mycena genomes resolve the evolution of fungal bioluminescence.</title>
        <authorList>
            <person name="Tsai I.J."/>
        </authorList>
    </citation>
    <scope>NUCLEOTIDE SEQUENCE</scope>
    <source>
        <strain evidence="3">160909Yilan</strain>
    </source>
</reference>
<evidence type="ECO:0000313" key="4">
    <source>
        <dbReference type="Proteomes" id="UP000623467"/>
    </source>
</evidence>